<accession>A0AA39U5F9</accession>
<organism evidence="1 2">
    <name type="scientific">Armillaria novae-zelandiae</name>
    <dbReference type="NCBI Taxonomy" id="153914"/>
    <lineage>
        <taxon>Eukaryota</taxon>
        <taxon>Fungi</taxon>
        <taxon>Dikarya</taxon>
        <taxon>Basidiomycota</taxon>
        <taxon>Agaricomycotina</taxon>
        <taxon>Agaricomycetes</taxon>
        <taxon>Agaricomycetidae</taxon>
        <taxon>Agaricales</taxon>
        <taxon>Marasmiineae</taxon>
        <taxon>Physalacriaceae</taxon>
        <taxon>Armillaria</taxon>
    </lineage>
</organism>
<reference evidence="1" key="1">
    <citation type="submission" date="2023-06" db="EMBL/GenBank/DDBJ databases">
        <authorList>
            <consortium name="Lawrence Berkeley National Laboratory"/>
            <person name="Ahrendt S."/>
            <person name="Sahu N."/>
            <person name="Indic B."/>
            <person name="Wong-Bajracharya J."/>
            <person name="Merenyi Z."/>
            <person name="Ke H.-M."/>
            <person name="Monk M."/>
            <person name="Kocsube S."/>
            <person name="Drula E."/>
            <person name="Lipzen A."/>
            <person name="Balint B."/>
            <person name="Henrissat B."/>
            <person name="Andreopoulos B."/>
            <person name="Martin F.M."/>
            <person name="Harder C.B."/>
            <person name="Rigling D."/>
            <person name="Ford K.L."/>
            <person name="Foster G.D."/>
            <person name="Pangilinan J."/>
            <person name="Papanicolaou A."/>
            <person name="Barry K."/>
            <person name="LaButti K."/>
            <person name="Viragh M."/>
            <person name="Koriabine M."/>
            <person name="Yan M."/>
            <person name="Riley R."/>
            <person name="Champramary S."/>
            <person name="Plett K.L."/>
            <person name="Tsai I.J."/>
            <person name="Slot J."/>
            <person name="Sipos G."/>
            <person name="Plett J."/>
            <person name="Nagy L.G."/>
            <person name="Grigoriev I.V."/>
        </authorList>
    </citation>
    <scope>NUCLEOTIDE SEQUENCE</scope>
    <source>
        <strain evidence="1">ICMP 16352</strain>
    </source>
</reference>
<protein>
    <submittedName>
        <fullName evidence="1">Uncharacterized protein</fullName>
    </submittedName>
</protein>
<dbReference type="Proteomes" id="UP001175227">
    <property type="component" value="Unassembled WGS sequence"/>
</dbReference>
<dbReference type="InterPro" id="IPR037239">
    <property type="entry name" value="OSBP_sf"/>
</dbReference>
<dbReference type="EMBL" id="JAUEPR010000079">
    <property type="protein sequence ID" value="KAK0467385.1"/>
    <property type="molecule type" value="Genomic_DNA"/>
</dbReference>
<proteinExistence type="predicted"/>
<sequence length="147" mass="16277">MDLSRVTFSMFFLEPCSMLECITDSMSHPDLILGSEDTEDLEERFSPHAATIIFLENPFDVSTITPMAPTGTISQSKCHITTTMEDENRVLLLGKPEDGGIDVQRETRKNVAYHGQNLGGGGIPVDPIEAERVVNTWLKLTPPIEKT</sequence>
<gene>
    <name evidence="1" type="ORF">IW261DRAFT_1680649</name>
</gene>
<dbReference type="AlphaFoldDB" id="A0AA39U5F9"/>
<comment type="caution">
    <text evidence="1">The sequence shown here is derived from an EMBL/GenBank/DDBJ whole genome shotgun (WGS) entry which is preliminary data.</text>
</comment>
<keyword evidence="2" id="KW-1185">Reference proteome</keyword>
<evidence type="ECO:0000313" key="2">
    <source>
        <dbReference type="Proteomes" id="UP001175227"/>
    </source>
</evidence>
<dbReference type="SUPFAM" id="SSF144000">
    <property type="entry name" value="Oxysterol-binding protein-like"/>
    <property type="match status" value="1"/>
</dbReference>
<name>A0AA39U5F9_9AGAR</name>
<evidence type="ECO:0000313" key="1">
    <source>
        <dbReference type="EMBL" id="KAK0467385.1"/>
    </source>
</evidence>